<comment type="caution">
    <text evidence="1">The sequence shown here is derived from an EMBL/GenBank/DDBJ whole genome shotgun (WGS) entry which is preliminary data.</text>
</comment>
<organism evidence="1 2">
    <name type="scientific">Clonostachys rhizophaga</name>
    <dbReference type="NCBI Taxonomy" id="160324"/>
    <lineage>
        <taxon>Eukaryota</taxon>
        <taxon>Fungi</taxon>
        <taxon>Dikarya</taxon>
        <taxon>Ascomycota</taxon>
        <taxon>Pezizomycotina</taxon>
        <taxon>Sordariomycetes</taxon>
        <taxon>Hypocreomycetidae</taxon>
        <taxon>Hypocreales</taxon>
        <taxon>Bionectriaceae</taxon>
        <taxon>Clonostachys</taxon>
    </lineage>
</organism>
<dbReference type="EMBL" id="CABFNQ020000715">
    <property type="protein sequence ID" value="CAH0025877.1"/>
    <property type="molecule type" value="Genomic_DNA"/>
</dbReference>
<accession>A0A9N9VGL5</accession>
<sequence>MRDLASVTQEKGSNIEELQEKVQKTLNSLPNELDEYYGTIIERIPSGFRREAYMALEVICRAEEEISLNDMVHIIDCSRARNLEEARARTKETSRITQGYVQKYGGKGYIRMLSGGLIDIVHHDGKSQVQFMHQTIKDFVEDPRFKALILEKWRANFAKENGHSFLAKYHFLATDFGKSCIYHAQEAEVTTGLSQFKDYAQSPFVPYTFIMNGFSRKLLSPLAFSVFSGLKLCIEDAYKADPSCLANCSDDLIVLLHEAVGRTYHLRNAIDLARSLVAKGMRGQRSLVGMRQVSGTIWSLEPSMTAEAFTGEPNGVTTANSDDSH</sequence>
<protein>
    <submittedName>
        <fullName evidence="1">Uncharacterized protein</fullName>
    </submittedName>
</protein>
<name>A0A9N9VGL5_9HYPO</name>
<evidence type="ECO:0000313" key="2">
    <source>
        <dbReference type="Proteomes" id="UP000696573"/>
    </source>
</evidence>
<keyword evidence="2" id="KW-1185">Reference proteome</keyword>
<evidence type="ECO:0000313" key="1">
    <source>
        <dbReference type="EMBL" id="CAH0025877.1"/>
    </source>
</evidence>
<gene>
    <name evidence="1" type="ORF">CRHIZ90672A_00008582</name>
</gene>
<dbReference type="OrthoDB" id="21416at2759"/>
<dbReference type="Proteomes" id="UP000696573">
    <property type="component" value="Unassembled WGS sequence"/>
</dbReference>
<proteinExistence type="predicted"/>
<reference evidence="1" key="1">
    <citation type="submission" date="2021-10" db="EMBL/GenBank/DDBJ databases">
        <authorList>
            <person name="Piombo E."/>
        </authorList>
    </citation>
    <scope>NUCLEOTIDE SEQUENCE</scope>
</reference>
<dbReference type="AlphaFoldDB" id="A0A9N9VGL5"/>